<organism evidence="10 11">
    <name type="scientific">Cronartium quercuum f. sp. fusiforme G11</name>
    <dbReference type="NCBI Taxonomy" id="708437"/>
    <lineage>
        <taxon>Eukaryota</taxon>
        <taxon>Fungi</taxon>
        <taxon>Dikarya</taxon>
        <taxon>Basidiomycota</taxon>
        <taxon>Pucciniomycotina</taxon>
        <taxon>Pucciniomycetes</taxon>
        <taxon>Pucciniales</taxon>
        <taxon>Coleosporiaceae</taxon>
        <taxon>Cronartium</taxon>
    </lineage>
</organism>
<dbReference type="AlphaFoldDB" id="A0A9P6N576"/>
<dbReference type="GO" id="GO:0051082">
    <property type="term" value="F:unfolded protein binding"/>
    <property type="evidence" value="ECO:0007669"/>
    <property type="project" value="TreeGrafter"/>
</dbReference>
<keyword evidence="11" id="KW-1185">Reference proteome</keyword>
<evidence type="ECO:0000256" key="5">
    <source>
        <dbReference type="ARBA" id="ARBA00022989"/>
    </source>
</evidence>
<dbReference type="OrthoDB" id="18175at2759"/>
<name>A0A9P6N576_9BASI</name>
<dbReference type="EMBL" id="MU167605">
    <property type="protein sequence ID" value="KAG0139380.1"/>
    <property type="molecule type" value="Genomic_DNA"/>
</dbReference>
<keyword evidence="6" id="KW-0496">Mitochondrion</keyword>
<proteinExistence type="inferred from homology"/>
<comment type="caution">
    <text evidence="10">The sequence shown here is derived from an EMBL/GenBank/DDBJ whole genome shotgun (WGS) entry which is preliminary data.</text>
</comment>
<gene>
    <name evidence="10" type="ORF">CROQUDRAFT_85153</name>
</gene>
<dbReference type="Proteomes" id="UP000886653">
    <property type="component" value="Unassembled WGS sequence"/>
</dbReference>
<dbReference type="PANTHER" id="PTHR33968:SF1">
    <property type="entry name" value="PROTEIN PET100 HOMOLOG, MITOCHONDRIAL"/>
    <property type="match status" value="1"/>
</dbReference>
<feature type="compositionally biased region" description="Polar residues" evidence="9">
    <location>
        <begin position="76"/>
        <end position="92"/>
    </location>
</feature>
<dbReference type="GO" id="GO:0033617">
    <property type="term" value="P:mitochondrial respiratory chain complex IV assembly"/>
    <property type="evidence" value="ECO:0007669"/>
    <property type="project" value="InterPro"/>
</dbReference>
<evidence type="ECO:0000256" key="1">
    <source>
        <dbReference type="ARBA" id="ARBA00004167"/>
    </source>
</evidence>
<accession>A0A9P6N576</accession>
<evidence type="ECO:0000256" key="9">
    <source>
        <dbReference type="SAM" id="MobiDB-lite"/>
    </source>
</evidence>
<dbReference type="PANTHER" id="PTHR33968">
    <property type="entry name" value="PROTEIN PET100 HOMOLOG, MITOCHONDRIAL"/>
    <property type="match status" value="1"/>
</dbReference>
<keyword evidence="4" id="KW-0809">Transit peptide</keyword>
<sequence>MAGPNLELVKFGMYVFFPIALMIHYGDPEWYRKFVLPDKREFLRMDRPEPTPPRNMTELKRDLQELKNQRDKRLLHSNQTHSPSRNSSTPLSTERRLV</sequence>
<feature type="region of interest" description="Disordered" evidence="9">
    <location>
        <begin position="67"/>
        <end position="98"/>
    </location>
</feature>
<evidence type="ECO:0000256" key="3">
    <source>
        <dbReference type="ARBA" id="ARBA00022692"/>
    </source>
</evidence>
<evidence type="ECO:0000313" key="11">
    <source>
        <dbReference type="Proteomes" id="UP000886653"/>
    </source>
</evidence>
<reference evidence="10" key="1">
    <citation type="submission" date="2013-11" db="EMBL/GenBank/DDBJ databases">
        <title>Genome sequence of the fusiform rust pathogen reveals effectors for host alternation and coevolution with pine.</title>
        <authorList>
            <consortium name="DOE Joint Genome Institute"/>
            <person name="Smith K."/>
            <person name="Pendleton A."/>
            <person name="Kubisiak T."/>
            <person name="Anderson C."/>
            <person name="Salamov A."/>
            <person name="Aerts A."/>
            <person name="Riley R."/>
            <person name="Clum A."/>
            <person name="Lindquist E."/>
            <person name="Ence D."/>
            <person name="Campbell M."/>
            <person name="Kronenberg Z."/>
            <person name="Feau N."/>
            <person name="Dhillon B."/>
            <person name="Hamelin R."/>
            <person name="Burleigh J."/>
            <person name="Smith J."/>
            <person name="Yandell M."/>
            <person name="Nelson C."/>
            <person name="Grigoriev I."/>
            <person name="Davis J."/>
        </authorList>
    </citation>
    <scope>NUCLEOTIDE SEQUENCE</scope>
    <source>
        <strain evidence="10">G11</strain>
    </source>
</reference>
<evidence type="ECO:0000256" key="6">
    <source>
        <dbReference type="ARBA" id="ARBA00023128"/>
    </source>
</evidence>
<keyword evidence="7" id="KW-0472">Membrane</keyword>
<dbReference type="GO" id="GO:0005743">
    <property type="term" value="C:mitochondrial inner membrane"/>
    <property type="evidence" value="ECO:0007669"/>
    <property type="project" value="TreeGrafter"/>
</dbReference>
<evidence type="ECO:0000256" key="8">
    <source>
        <dbReference type="ARBA" id="ARBA00038077"/>
    </source>
</evidence>
<keyword evidence="3" id="KW-0812">Transmembrane</keyword>
<dbReference type="InterPro" id="IPR018625">
    <property type="entry name" value="Pet100"/>
</dbReference>
<comment type="subcellular location">
    <subcellularLocation>
        <location evidence="1">Membrane</location>
        <topology evidence="1">Single-pass membrane protein</topology>
    </subcellularLocation>
    <subcellularLocation>
        <location evidence="2">Mitochondrion membrane</location>
    </subcellularLocation>
</comment>
<evidence type="ECO:0000313" key="10">
    <source>
        <dbReference type="EMBL" id="KAG0139380.1"/>
    </source>
</evidence>
<evidence type="ECO:0000256" key="4">
    <source>
        <dbReference type="ARBA" id="ARBA00022946"/>
    </source>
</evidence>
<dbReference type="Pfam" id="PF09803">
    <property type="entry name" value="Pet100"/>
    <property type="match status" value="1"/>
</dbReference>
<evidence type="ECO:0000256" key="2">
    <source>
        <dbReference type="ARBA" id="ARBA00004325"/>
    </source>
</evidence>
<keyword evidence="5" id="KW-1133">Transmembrane helix</keyword>
<comment type="similarity">
    <text evidence="8">Belongs to the PET100 family.</text>
</comment>
<evidence type="ECO:0000256" key="7">
    <source>
        <dbReference type="ARBA" id="ARBA00023136"/>
    </source>
</evidence>
<protein>
    <submittedName>
        <fullName evidence="10">Uncharacterized protein</fullName>
    </submittedName>
</protein>